<dbReference type="PANTHER" id="PTHR44215:SF1">
    <property type="entry name" value="WD REPEAT-CONTAINING PROTEIN 75"/>
    <property type="match status" value="1"/>
</dbReference>
<evidence type="ECO:0000256" key="8">
    <source>
        <dbReference type="SAM" id="MobiDB-lite"/>
    </source>
</evidence>
<organism evidence="10 11">
    <name type="scientific">Aspergillus novofumigatus (strain IBT 16806)</name>
    <dbReference type="NCBI Taxonomy" id="1392255"/>
    <lineage>
        <taxon>Eukaryota</taxon>
        <taxon>Fungi</taxon>
        <taxon>Dikarya</taxon>
        <taxon>Ascomycota</taxon>
        <taxon>Pezizomycotina</taxon>
        <taxon>Eurotiomycetes</taxon>
        <taxon>Eurotiomycetidae</taxon>
        <taxon>Eurotiales</taxon>
        <taxon>Aspergillaceae</taxon>
        <taxon>Aspergillus</taxon>
        <taxon>Aspergillus subgen. Fumigati</taxon>
    </lineage>
</organism>
<feature type="region of interest" description="Disordered" evidence="8">
    <location>
        <begin position="1"/>
        <end position="71"/>
    </location>
</feature>
<keyword evidence="5" id="KW-0677">Repeat</keyword>
<dbReference type="GO" id="GO:0045943">
    <property type="term" value="P:positive regulation of transcription by RNA polymerase I"/>
    <property type="evidence" value="ECO:0007669"/>
    <property type="project" value="InterPro"/>
</dbReference>
<evidence type="ECO:0000256" key="3">
    <source>
        <dbReference type="ARBA" id="ARBA00022552"/>
    </source>
</evidence>
<comment type="subcellular location">
    <subcellularLocation>
        <location evidence="1">Nucleus</location>
        <location evidence="1">Nucleolus</location>
    </subcellularLocation>
</comment>
<evidence type="ECO:0000256" key="5">
    <source>
        <dbReference type="ARBA" id="ARBA00022737"/>
    </source>
</evidence>
<dbReference type="InterPro" id="IPR011047">
    <property type="entry name" value="Quinoprotein_ADH-like_sf"/>
</dbReference>
<keyword evidence="3" id="KW-0698">rRNA processing</keyword>
<dbReference type="VEuPathDB" id="FungiDB:P174DRAFT_463715"/>
<keyword evidence="7" id="KW-0539">Nucleus</keyword>
<dbReference type="GeneID" id="36537634"/>
<dbReference type="PANTHER" id="PTHR44215">
    <property type="entry name" value="WD REPEAT-CONTAINING PROTEIN 75"/>
    <property type="match status" value="1"/>
</dbReference>
<dbReference type="STRING" id="1392255.A0A2I1BY14"/>
<evidence type="ECO:0000259" key="9">
    <source>
        <dbReference type="Pfam" id="PF23769"/>
    </source>
</evidence>
<dbReference type="InterPro" id="IPR053826">
    <property type="entry name" value="WDR75"/>
</dbReference>
<gene>
    <name evidence="10" type="ORF">P174DRAFT_463715</name>
</gene>
<keyword evidence="4" id="KW-0853">WD repeat</keyword>
<evidence type="ECO:0000256" key="6">
    <source>
        <dbReference type="ARBA" id="ARBA00023163"/>
    </source>
</evidence>
<feature type="compositionally biased region" description="Polar residues" evidence="8">
    <location>
        <begin position="52"/>
        <end position="66"/>
    </location>
</feature>
<dbReference type="Gene3D" id="2.130.10.10">
    <property type="entry name" value="YVTN repeat-like/Quinoprotein amine dehydrogenase"/>
    <property type="match status" value="1"/>
</dbReference>
<keyword evidence="2" id="KW-0690">Ribosome biogenesis</keyword>
<dbReference type="GO" id="GO:0003723">
    <property type="term" value="F:RNA binding"/>
    <property type="evidence" value="ECO:0007669"/>
    <property type="project" value="InterPro"/>
</dbReference>
<accession>A0A2I1BY14</accession>
<dbReference type="SUPFAM" id="SSF50998">
    <property type="entry name" value="Quinoprotein alcohol dehydrogenase-like"/>
    <property type="match status" value="1"/>
</dbReference>
<dbReference type="EMBL" id="MSZS01000008">
    <property type="protein sequence ID" value="PKX90265.1"/>
    <property type="molecule type" value="Genomic_DNA"/>
</dbReference>
<proteinExistence type="predicted"/>
<dbReference type="InterPro" id="IPR057644">
    <property type="entry name" value="Beta-prop_WDR75_2nd"/>
</dbReference>
<dbReference type="OrthoDB" id="4096at2759"/>
<dbReference type="GO" id="GO:0006364">
    <property type="term" value="P:rRNA processing"/>
    <property type="evidence" value="ECO:0007669"/>
    <property type="project" value="UniProtKB-KW"/>
</dbReference>
<keyword evidence="6" id="KW-0804">Transcription</keyword>
<evidence type="ECO:0000256" key="4">
    <source>
        <dbReference type="ARBA" id="ARBA00022574"/>
    </source>
</evidence>
<dbReference type="GO" id="GO:0032040">
    <property type="term" value="C:small-subunit processome"/>
    <property type="evidence" value="ECO:0007669"/>
    <property type="project" value="InterPro"/>
</dbReference>
<sequence length="668" mass="74900">MSGSTLASGHTKRSRTSDALRTEKDRTKRRRFSKGALDLTEDVQLAAKGKATENNTQNATSTQDTSAHAREQQTKFSRENWCLSSPVGGQYSNLDPIITSDEEYLLVGTETAIHVHSIGTSYRSRTLQLKDGQKVVGYNICSENPQHLYIITSTGCVSKWNWLSGDQIASWDLARETLLAELCPSEVGKLRYELLFSLRGRKDGKRQLTVTLFNGETPRDIVVFETTQRIDHFRVFRQGQAIVAWAGQRLLLGTREFYTPDPSTMQYAWREVVLPVRVTCIDVRESRARNRTIPQGSQDNNLDTMDLGLVPRRLHWHRGPVNAVRWSKDAYIVKLADNSIMVLSATELQPYVTITGLQLCPKVNKPADAALPESRISFQPPAAVLHPQFHDRLLVAVPASRHAARDYHSTTSSCVLQTYDIRTNCQISRQALARTNATTLRISPEGTEIVAPDVRQLDICQDGKWMATIDDWIPRPEDIKALEPNSTSTGSHTLYRETYLKFWRWDEVSNMWELATRINSPHSFDSVSVPILDLASRPYSHEFATVGCDAVLRLWCASNRPRLGLATKHPEHQYQTWKCRGTIDLKGEFIGGGTEPANAACMGFSEDGSVLAVCVQTRSSPDSGLVILLDMQNCKIHHIANLCSCLKSPATSGWNEKDVRISVRYTSL</sequence>
<dbReference type="AlphaFoldDB" id="A0A2I1BY14"/>
<dbReference type="InterPro" id="IPR015943">
    <property type="entry name" value="WD40/YVTN_repeat-like_dom_sf"/>
</dbReference>
<name>A0A2I1BY14_ASPN1</name>
<dbReference type="OMA" id="QYAWREV"/>
<dbReference type="GO" id="GO:2000234">
    <property type="term" value="P:positive regulation of rRNA processing"/>
    <property type="evidence" value="ECO:0007669"/>
    <property type="project" value="TreeGrafter"/>
</dbReference>
<evidence type="ECO:0000256" key="2">
    <source>
        <dbReference type="ARBA" id="ARBA00022517"/>
    </source>
</evidence>
<dbReference type="RefSeq" id="XP_024678860.1">
    <property type="nucleotide sequence ID" value="XM_024830308.1"/>
</dbReference>
<evidence type="ECO:0000256" key="1">
    <source>
        <dbReference type="ARBA" id="ARBA00004604"/>
    </source>
</evidence>
<evidence type="ECO:0000313" key="11">
    <source>
        <dbReference type="Proteomes" id="UP000234474"/>
    </source>
</evidence>
<evidence type="ECO:0000256" key="7">
    <source>
        <dbReference type="ARBA" id="ARBA00023242"/>
    </source>
</evidence>
<dbReference type="Proteomes" id="UP000234474">
    <property type="component" value="Unassembled WGS sequence"/>
</dbReference>
<evidence type="ECO:0000313" key="10">
    <source>
        <dbReference type="EMBL" id="PKX90265.1"/>
    </source>
</evidence>
<protein>
    <recommendedName>
        <fullName evidence="9">WD repeat-containing protein 75 second beta-propeller domain-containing protein</fullName>
    </recommendedName>
</protein>
<comment type="caution">
    <text evidence="10">The sequence shown here is derived from an EMBL/GenBank/DDBJ whole genome shotgun (WGS) entry which is preliminary data.</text>
</comment>
<reference evidence="11" key="1">
    <citation type="journal article" date="2018" name="Proc. Natl. Acad. Sci. U.S.A.">
        <title>Linking secondary metabolites to gene clusters through genome sequencing of six diverse Aspergillus species.</title>
        <authorList>
            <person name="Kaerboelling I."/>
            <person name="Vesth T.C."/>
            <person name="Frisvad J.C."/>
            <person name="Nybo J.L."/>
            <person name="Theobald S."/>
            <person name="Kuo A."/>
            <person name="Bowyer P."/>
            <person name="Matsuda Y."/>
            <person name="Mondo S."/>
            <person name="Lyhne E.K."/>
            <person name="Kogle M.E."/>
            <person name="Clum A."/>
            <person name="Lipzen A."/>
            <person name="Salamov A."/>
            <person name="Ngan C.Y."/>
            <person name="Daum C."/>
            <person name="Chiniquy J."/>
            <person name="Barry K."/>
            <person name="LaButti K."/>
            <person name="Haridas S."/>
            <person name="Simmons B.A."/>
            <person name="Magnuson J.K."/>
            <person name="Mortensen U.H."/>
            <person name="Larsen T.O."/>
            <person name="Grigoriev I.V."/>
            <person name="Baker S.E."/>
            <person name="Andersen M.R."/>
        </authorList>
    </citation>
    <scope>NUCLEOTIDE SEQUENCE [LARGE SCALE GENOMIC DNA]</scope>
    <source>
        <strain evidence="11">IBT 16806</strain>
    </source>
</reference>
<keyword evidence="11" id="KW-1185">Reference proteome</keyword>
<dbReference type="Pfam" id="PF23769">
    <property type="entry name" value="Beta-prop_WDR75_2nd"/>
    <property type="match status" value="1"/>
</dbReference>
<feature type="compositionally biased region" description="Basic and acidic residues" evidence="8">
    <location>
        <begin position="15"/>
        <end position="26"/>
    </location>
</feature>
<feature type="domain" description="WD repeat-containing protein 75 second beta-propeller" evidence="9">
    <location>
        <begin position="496"/>
        <end position="616"/>
    </location>
</feature>